<dbReference type="Gene3D" id="3.30.450.40">
    <property type="match status" value="1"/>
</dbReference>
<evidence type="ECO:0000256" key="1">
    <source>
        <dbReference type="ARBA" id="ARBA00023015"/>
    </source>
</evidence>
<keyword evidence="7" id="KW-1185">Reference proteome</keyword>
<dbReference type="Gene3D" id="1.10.10.10">
    <property type="entry name" value="Winged helix-like DNA-binding domain superfamily/Winged helix DNA-binding domain"/>
    <property type="match status" value="1"/>
</dbReference>
<dbReference type="PROSITE" id="PS51077">
    <property type="entry name" value="HTH_ICLR"/>
    <property type="match status" value="1"/>
</dbReference>
<evidence type="ECO:0000313" key="7">
    <source>
        <dbReference type="Proteomes" id="UP000573599"/>
    </source>
</evidence>
<dbReference type="InterPro" id="IPR036388">
    <property type="entry name" value="WH-like_DNA-bd_sf"/>
</dbReference>
<dbReference type="InterPro" id="IPR036390">
    <property type="entry name" value="WH_DNA-bd_sf"/>
</dbReference>
<keyword evidence="1" id="KW-0805">Transcription regulation</keyword>
<evidence type="ECO:0000256" key="3">
    <source>
        <dbReference type="ARBA" id="ARBA00023163"/>
    </source>
</evidence>
<evidence type="ECO:0000313" key="6">
    <source>
        <dbReference type="EMBL" id="NYG08648.1"/>
    </source>
</evidence>
<protein>
    <submittedName>
        <fullName evidence="6">IclR family acetate operon transcriptional repressor</fullName>
    </submittedName>
</protein>
<name>A0A852WI50_9MICO</name>
<dbReference type="SUPFAM" id="SSF46785">
    <property type="entry name" value="Winged helix' DNA-binding domain"/>
    <property type="match status" value="1"/>
</dbReference>
<feature type="domain" description="IclR-ED" evidence="5">
    <location>
        <begin position="76"/>
        <end position="258"/>
    </location>
</feature>
<dbReference type="EMBL" id="JACCAB010000001">
    <property type="protein sequence ID" value="NYG08648.1"/>
    <property type="molecule type" value="Genomic_DNA"/>
</dbReference>
<proteinExistence type="predicted"/>
<dbReference type="PANTHER" id="PTHR30136:SF24">
    <property type="entry name" value="HTH-TYPE TRANSCRIPTIONAL REPRESSOR ALLR"/>
    <property type="match status" value="1"/>
</dbReference>
<dbReference type="InterPro" id="IPR029016">
    <property type="entry name" value="GAF-like_dom_sf"/>
</dbReference>
<comment type="caution">
    <text evidence="6">The sequence shown here is derived from an EMBL/GenBank/DDBJ whole genome shotgun (WGS) entry which is preliminary data.</text>
</comment>
<dbReference type="AlphaFoldDB" id="A0A852WI50"/>
<dbReference type="Proteomes" id="UP000573599">
    <property type="component" value="Unassembled WGS sequence"/>
</dbReference>
<dbReference type="SUPFAM" id="SSF55781">
    <property type="entry name" value="GAF domain-like"/>
    <property type="match status" value="1"/>
</dbReference>
<organism evidence="6 7">
    <name type="scientific">Pedococcus badiiscoriae</name>
    <dbReference type="NCBI Taxonomy" id="642776"/>
    <lineage>
        <taxon>Bacteria</taxon>
        <taxon>Bacillati</taxon>
        <taxon>Actinomycetota</taxon>
        <taxon>Actinomycetes</taxon>
        <taxon>Micrococcales</taxon>
        <taxon>Intrasporangiaceae</taxon>
        <taxon>Pedococcus</taxon>
    </lineage>
</organism>
<evidence type="ECO:0000259" key="5">
    <source>
        <dbReference type="PROSITE" id="PS51078"/>
    </source>
</evidence>
<keyword evidence="2" id="KW-0238">DNA-binding</keyword>
<dbReference type="RefSeq" id="WP_179423226.1">
    <property type="nucleotide sequence ID" value="NZ_JACCAB010000001.1"/>
</dbReference>
<reference evidence="6 7" key="1">
    <citation type="submission" date="2020-07" db="EMBL/GenBank/DDBJ databases">
        <title>Sequencing the genomes of 1000 actinobacteria strains.</title>
        <authorList>
            <person name="Klenk H.-P."/>
        </authorList>
    </citation>
    <scope>NUCLEOTIDE SEQUENCE [LARGE SCALE GENOMIC DNA]</scope>
    <source>
        <strain evidence="6 7">DSM 23987</strain>
    </source>
</reference>
<feature type="domain" description="HTH iclR-type" evidence="4">
    <location>
        <begin position="17"/>
        <end position="75"/>
    </location>
</feature>
<dbReference type="GO" id="GO:0045892">
    <property type="term" value="P:negative regulation of DNA-templated transcription"/>
    <property type="evidence" value="ECO:0007669"/>
    <property type="project" value="TreeGrafter"/>
</dbReference>
<gene>
    <name evidence="6" type="ORF">BJ986_003135</name>
</gene>
<dbReference type="InterPro" id="IPR005471">
    <property type="entry name" value="Tscrpt_reg_IclR_N"/>
</dbReference>
<accession>A0A852WI50</accession>
<dbReference type="SMART" id="SM00346">
    <property type="entry name" value="HTH_ICLR"/>
    <property type="match status" value="1"/>
</dbReference>
<dbReference type="GO" id="GO:0003700">
    <property type="term" value="F:DNA-binding transcription factor activity"/>
    <property type="evidence" value="ECO:0007669"/>
    <property type="project" value="TreeGrafter"/>
</dbReference>
<dbReference type="Pfam" id="PF09339">
    <property type="entry name" value="HTH_IclR"/>
    <property type="match status" value="1"/>
</dbReference>
<dbReference type="Pfam" id="PF01614">
    <property type="entry name" value="IclR_C"/>
    <property type="match status" value="1"/>
</dbReference>
<dbReference type="InterPro" id="IPR014757">
    <property type="entry name" value="Tscrpt_reg_IclR_C"/>
</dbReference>
<dbReference type="PROSITE" id="PS51078">
    <property type="entry name" value="ICLR_ED"/>
    <property type="match status" value="1"/>
</dbReference>
<dbReference type="InterPro" id="IPR050707">
    <property type="entry name" value="HTH_MetabolicPath_Reg"/>
</dbReference>
<evidence type="ECO:0000259" key="4">
    <source>
        <dbReference type="PROSITE" id="PS51077"/>
    </source>
</evidence>
<evidence type="ECO:0000256" key="2">
    <source>
        <dbReference type="ARBA" id="ARBA00023125"/>
    </source>
</evidence>
<dbReference type="GO" id="GO:0003677">
    <property type="term" value="F:DNA binding"/>
    <property type="evidence" value="ECO:0007669"/>
    <property type="project" value="UniProtKB-KW"/>
</dbReference>
<dbReference type="PANTHER" id="PTHR30136">
    <property type="entry name" value="HELIX-TURN-HELIX TRANSCRIPTIONAL REGULATOR, ICLR FAMILY"/>
    <property type="match status" value="1"/>
</dbReference>
<sequence length="269" mass="28668">MSVNLEGPANGGSADRATAVAKVVRVVEALTEHSGVSEISRTTGLPTSTVHRIIQELVSLGWVRGDGDHGYLPGAGLLTLSVQASSDAALGIVTPILEQLRDATTHTVHFALRQGDQAVYVAKIEGRRAYEMRSRVGLGIQMHCTGIGKAVMAALPEEEVRGILQRSGMPPMTSRTITDPEAMLEHLRLIARRGYATDDEENELHTRCVAAVVRDHRGVATGGISMSAMAFEIDEDRVRQVAPLVVSAAREVSQALGYRPTPPPAGSHG</sequence>
<keyword evidence="3" id="KW-0804">Transcription</keyword>